<evidence type="ECO:0000256" key="8">
    <source>
        <dbReference type="ARBA" id="ARBA00023136"/>
    </source>
</evidence>
<comment type="similarity">
    <text evidence="2">Belongs to the porin LamB (TC 1.B.3) family.</text>
</comment>
<evidence type="ECO:0000256" key="1">
    <source>
        <dbReference type="ARBA" id="ARBA00004571"/>
    </source>
</evidence>
<keyword evidence="12" id="KW-1185">Reference proteome</keyword>
<dbReference type="GO" id="GO:0046930">
    <property type="term" value="C:pore complex"/>
    <property type="evidence" value="ECO:0007669"/>
    <property type="project" value="UniProtKB-KW"/>
</dbReference>
<dbReference type="SUPFAM" id="SSF56935">
    <property type="entry name" value="Porins"/>
    <property type="match status" value="1"/>
</dbReference>
<dbReference type="Gene3D" id="2.40.170.10">
    <property type="entry name" value="Porin, LamB type"/>
    <property type="match status" value="1"/>
</dbReference>
<keyword evidence="3" id="KW-0813">Transport</keyword>
<keyword evidence="5" id="KW-0812">Transmembrane</keyword>
<evidence type="ECO:0000256" key="3">
    <source>
        <dbReference type="ARBA" id="ARBA00022448"/>
    </source>
</evidence>
<keyword evidence="6" id="KW-0406">Ion transport</keyword>
<dbReference type="GO" id="GO:0015144">
    <property type="term" value="F:carbohydrate transmembrane transporter activity"/>
    <property type="evidence" value="ECO:0007669"/>
    <property type="project" value="TreeGrafter"/>
</dbReference>
<dbReference type="PROSITE" id="PS51257">
    <property type="entry name" value="PROKAR_LIPOPROTEIN"/>
    <property type="match status" value="1"/>
</dbReference>
<gene>
    <name evidence="11" type="ORF">CXK95_18440</name>
</gene>
<organism evidence="11 12">
    <name type="scientific">Stutzerimonas degradans</name>
    <dbReference type="NCBI Taxonomy" id="2968968"/>
    <lineage>
        <taxon>Bacteria</taxon>
        <taxon>Pseudomonadati</taxon>
        <taxon>Pseudomonadota</taxon>
        <taxon>Gammaproteobacteria</taxon>
        <taxon>Pseudomonadales</taxon>
        <taxon>Pseudomonadaceae</taxon>
        <taxon>Stutzerimonas</taxon>
    </lineage>
</organism>
<dbReference type="PANTHER" id="PTHR38762:SF1">
    <property type="entry name" value="CRYPTIC OUTER MEMBRANE PORIN BGLH-RELATED"/>
    <property type="match status" value="1"/>
</dbReference>
<keyword evidence="7" id="KW-0626">Porin</keyword>
<keyword evidence="8" id="KW-0472">Membrane</keyword>
<feature type="signal peptide" evidence="10">
    <location>
        <begin position="1"/>
        <end position="18"/>
    </location>
</feature>
<protein>
    <submittedName>
        <fullName evidence="11">Maltoporin</fullName>
    </submittedName>
</protein>
<dbReference type="InterPro" id="IPR050286">
    <property type="entry name" value="G_neg_Bact_CarbUptk_Porin"/>
</dbReference>
<dbReference type="Proteomes" id="UP000235881">
    <property type="component" value="Unassembled WGS sequence"/>
</dbReference>
<name>A0A8E2QAV8_9GAMM</name>
<dbReference type="GO" id="GO:0009279">
    <property type="term" value="C:cell outer membrane"/>
    <property type="evidence" value="ECO:0007669"/>
    <property type="project" value="UniProtKB-SubCell"/>
</dbReference>
<feature type="chain" id="PRO_5034044356" evidence="10">
    <location>
        <begin position="19"/>
        <end position="409"/>
    </location>
</feature>
<dbReference type="GO" id="GO:0006811">
    <property type="term" value="P:monoatomic ion transport"/>
    <property type="evidence" value="ECO:0007669"/>
    <property type="project" value="UniProtKB-KW"/>
</dbReference>
<dbReference type="Pfam" id="PF02264">
    <property type="entry name" value="LamB"/>
    <property type="match status" value="1"/>
</dbReference>
<keyword evidence="9" id="KW-0998">Cell outer membrane</keyword>
<keyword evidence="10" id="KW-0732">Signal</keyword>
<evidence type="ECO:0000256" key="2">
    <source>
        <dbReference type="ARBA" id="ARBA00007055"/>
    </source>
</evidence>
<dbReference type="PANTHER" id="PTHR38762">
    <property type="entry name" value="CRYPTIC OUTER MEMBRANE PORIN BGLH-RELATED"/>
    <property type="match status" value="1"/>
</dbReference>
<evidence type="ECO:0000256" key="10">
    <source>
        <dbReference type="SAM" id="SignalP"/>
    </source>
</evidence>
<proteinExistence type="inferred from homology"/>
<evidence type="ECO:0000256" key="6">
    <source>
        <dbReference type="ARBA" id="ARBA00023065"/>
    </source>
</evidence>
<comment type="subcellular location">
    <subcellularLocation>
        <location evidence="1">Cell outer membrane</location>
        <topology evidence="1">Multi-pass membrane protein</topology>
    </subcellularLocation>
</comment>
<dbReference type="InterPro" id="IPR003192">
    <property type="entry name" value="Porin_LamB"/>
</dbReference>
<dbReference type="CDD" id="cd01346">
    <property type="entry name" value="Maltoporin-like"/>
    <property type="match status" value="1"/>
</dbReference>
<accession>A0A8E2QAV8</accession>
<sequence>MKITISAGMSLAAAVACAVLPLSGQALEFSGYLRSGVGDSVEGGTQSCFQLPGAPSKYRLGNECEQYAELDLRQDLYTFADGSVLSLEGMAALYNQYGHTPEFTGDHGWARMVQAYAEWSKVPALYNGSLWAGRRFYKRNDIHISDFYYWNQSATGAGVEDMEIGGLKYSYAFSRKDGVFQKDYINRHDFNVGGFDSNPGGELEFGVSYIDKPDSEDAHSGWAVTAQHKQDGFLGGSNTLALQYGEGPGTGLGYTGDVTLDDSAKSWRVVEYFDWQLTPRFGGQFQVVYQKDKRVDGGDQDWWSVGVRPTYAFTEQFKLVTELGHDQIDAADGTRKLSKFTVAPTWSPAGPAFWARPEVRLYYTYAQWNDAAQRAANLMAAGSALSDSGAFGDAQHGSNFGVQVEYWWK</sequence>
<dbReference type="InterPro" id="IPR036998">
    <property type="entry name" value="Porin_LamB_sf"/>
</dbReference>
<dbReference type="AlphaFoldDB" id="A0A8E2QAV8"/>
<comment type="caution">
    <text evidence="11">The sequence shown here is derived from an EMBL/GenBank/DDBJ whole genome shotgun (WGS) entry which is preliminary data.</text>
</comment>
<evidence type="ECO:0000256" key="5">
    <source>
        <dbReference type="ARBA" id="ARBA00022692"/>
    </source>
</evidence>
<evidence type="ECO:0000256" key="9">
    <source>
        <dbReference type="ARBA" id="ARBA00023237"/>
    </source>
</evidence>
<evidence type="ECO:0000256" key="7">
    <source>
        <dbReference type="ARBA" id="ARBA00023114"/>
    </source>
</evidence>
<evidence type="ECO:0000313" key="12">
    <source>
        <dbReference type="Proteomes" id="UP000235881"/>
    </source>
</evidence>
<keyword evidence="4" id="KW-1134">Transmembrane beta strand</keyword>
<evidence type="ECO:0000313" key="11">
    <source>
        <dbReference type="EMBL" id="PNF74941.1"/>
    </source>
</evidence>
<reference evidence="11 12" key="1">
    <citation type="submission" date="2018-01" db="EMBL/GenBank/DDBJ databases">
        <title>Denitrification phenotypes of diverse strains of Pseudomonas stutzeri.</title>
        <authorList>
            <person name="Milligan D.A."/>
            <person name="Bergaust L."/>
            <person name="Bakken L.R."/>
            <person name="Frostegard A."/>
        </authorList>
    </citation>
    <scope>NUCLEOTIDE SEQUENCE [LARGE SCALE GENOMIC DNA]</scope>
    <source>
        <strain evidence="11 12">DSM 50238</strain>
    </source>
</reference>
<dbReference type="GO" id="GO:0015288">
    <property type="term" value="F:porin activity"/>
    <property type="evidence" value="ECO:0007669"/>
    <property type="project" value="UniProtKB-KW"/>
</dbReference>
<evidence type="ECO:0000256" key="4">
    <source>
        <dbReference type="ARBA" id="ARBA00022452"/>
    </source>
</evidence>
<dbReference type="GO" id="GO:0015774">
    <property type="term" value="P:polysaccharide transport"/>
    <property type="evidence" value="ECO:0007669"/>
    <property type="project" value="TreeGrafter"/>
</dbReference>
<dbReference type="EMBL" id="POUK01000009">
    <property type="protein sequence ID" value="PNF74941.1"/>
    <property type="molecule type" value="Genomic_DNA"/>
</dbReference>